<gene>
    <name evidence="1" type="ORF">PVBG_05222</name>
</gene>
<name>A0A0J9SMN5_PLAV1</name>
<accession>A0A0J9SMN5</accession>
<reference evidence="1 2" key="1">
    <citation type="submission" date="2011-08" db="EMBL/GenBank/DDBJ databases">
        <title>The Genome Sequence of Plasmodium vivax Brazil I.</title>
        <authorList>
            <consortium name="The Broad Institute Genome Sequencing Platform"/>
            <consortium name="The Broad Institute Genome Sequencing Center for Infectious Disease"/>
            <person name="Neafsey D."/>
            <person name="Carlton J."/>
            <person name="Barnwell J."/>
            <person name="Collins W."/>
            <person name="Escalante A."/>
            <person name="Mullikin J."/>
            <person name="Saul A."/>
            <person name="Guigo R."/>
            <person name="Camara F."/>
            <person name="Young S.K."/>
            <person name="Zeng Q."/>
            <person name="Gargeya S."/>
            <person name="Fitzgerald M."/>
            <person name="Haas B."/>
            <person name="Abouelleil A."/>
            <person name="Alvarado L."/>
            <person name="Arachchi H.M."/>
            <person name="Berlin A."/>
            <person name="Brown A."/>
            <person name="Chapman S.B."/>
            <person name="Chen Z."/>
            <person name="Dunbar C."/>
            <person name="Freedman E."/>
            <person name="Gearin G."/>
            <person name="Gellesch M."/>
            <person name="Goldberg J."/>
            <person name="Griggs A."/>
            <person name="Gujja S."/>
            <person name="Heiman D."/>
            <person name="Howarth C."/>
            <person name="Larson L."/>
            <person name="Lui A."/>
            <person name="MacDonald P.J.P."/>
            <person name="Montmayeur A."/>
            <person name="Murphy C."/>
            <person name="Neiman D."/>
            <person name="Pearson M."/>
            <person name="Priest M."/>
            <person name="Roberts A."/>
            <person name="Saif S."/>
            <person name="Shea T."/>
            <person name="Shenoy N."/>
            <person name="Sisk P."/>
            <person name="Stolte C."/>
            <person name="Sykes S."/>
            <person name="Wortman J."/>
            <person name="Nusbaum C."/>
            <person name="Birren B."/>
        </authorList>
    </citation>
    <scope>NUCLEOTIDE SEQUENCE [LARGE SCALE GENOMIC DNA]</scope>
    <source>
        <strain evidence="1 2">Brazil I</strain>
    </source>
</reference>
<organism evidence="1 2">
    <name type="scientific">Plasmodium vivax (strain Brazil I)</name>
    <dbReference type="NCBI Taxonomy" id="1033975"/>
    <lineage>
        <taxon>Eukaryota</taxon>
        <taxon>Sar</taxon>
        <taxon>Alveolata</taxon>
        <taxon>Apicomplexa</taxon>
        <taxon>Aconoidasida</taxon>
        <taxon>Haemosporida</taxon>
        <taxon>Plasmodiidae</taxon>
        <taxon>Plasmodium</taxon>
        <taxon>Plasmodium (Plasmodium)</taxon>
    </lineage>
</organism>
<evidence type="ECO:0000313" key="1">
    <source>
        <dbReference type="EMBL" id="KMZ83252.1"/>
    </source>
</evidence>
<dbReference type="AlphaFoldDB" id="A0A0J9SMN5"/>
<protein>
    <submittedName>
        <fullName evidence="1">Uncharacterized protein</fullName>
    </submittedName>
</protein>
<evidence type="ECO:0000313" key="2">
    <source>
        <dbReference type="Proteomes" id="UP000053327"/>
    </source>
</evidence>
<dbReference type="EMBL" id="KQ234946">
    <property type="protein sequence ID" value="KMZ83252.1"/>
    <property type="molecule type" value="Genomic_DNA"/>
</dbReference>
<sequence length="288" mass="33172">MKKLSYYTDEHNNFCMKLVRNFGHFSNNHEFLYHKTERCYDLNNWIYYSMKKYKISKEIITGCFDDYKFYMNNIGKEPLCIDYEYDNIYDDQIRIIKLKIFQSYMEIVKNIIIGNGPINNDLQNYVCECVKIYKELKNHYCPNGDTHHINGKDTCKMLNTLKNTYMSFIYNKSQKNYKIPSLNNVEIEYLAMCPQDNNRSELTSESHGISSESASLNGVRDGGTVGISSHGRGINDEANLFTSSTDDNVENKGSPMSRTVSTAVGTVAGASSILALLYKVNKEFYLNV</sequence>
<proteinExistence type="predicted"/>
<dbReference type="Proteomes" id="UP000053327">
    <property type="component" value="Unassembled WGS sequence"/>
</dbReference>